<dbReference type="GO" id="GO:0008643">
    <property type="term" value="P:carbohydrate transport"/>
    <property type="evidence" value="ECO:0007669"/>
    <property type="project" value="InterPro"/>
</dbReference>
<dbReference type="GO" id="GO:0016020">
    <property type="term" value="C:membrane"/>
    <property type="evidence" value="ECO:0007669"/>
    <property type="project" value="InterPro"/>
</dbReference>
<dbReference type="PANTHER" id="PTHR37944">
    <property type="entry name" value="PORIN B"/>
    <property type="match status" value="1"/>
</dbReference>
<dbReference type="Gene3D" id="2.40.160.180">
    <property type="entry name" value="Carbohydrate-selective porin OprB"/>
    <property type="match status" value="1"/>
</dbReference>
<comment type="caution">
    <text evidence="3">The sequence shown here is derived from an EMBL/GenBank/DDBJ whole genome shotgun (WGS) entry which is preliminary data.</text>
</comment>
<proteinExistence type="inferred from homology"/>
<protein>
    <submittedName>
        <fullName evidence="3">Uncharacterized protein</fullName>
    </submittedName>
</protein>
<name>A0A147ILM8_9SPHN</name>
<dbReference type="InterPro" id="IPR052932">
    <property type="entry name" value="OprB_Porin"/>
</dbReference>
<dbReference type="Proteomes" id="UP000073923">
    <property type="component" value="Unassembled WGS sequence"/>
</dbReference>
<evidence type="ECO:0000313" key="3">
    <source>
        <dbReference type="EMBL" id="KTT95961.1"/>
    </source>
</evidence>
<dbReference type="InterPro" id="IPR007049">
    <property type="entry name" value="Carb-sel_porin_OprB"/>
</dbReference>
<dbReference type="Pfam" id="PF04966">
    <property type="entry name" value="OprB"/>
    <property type="match status" value="1"/>
</dbReference>
<evidence type="ECO:0000313" key="4">
    <source>
        <dbReference type="Proteomes" id="UP000073923"/>
    </source>
</evidence>
<evidence type="ECO:0000256" key="2">
    <source>
        <dbReference type="RuleBase" id="RU363072"/>
    </source>
</evidence>
<dbReference type="InterPro" id="IPR038673">
    <property type="entry name" value="OprB_sf"/>
</dbReference>
<gene>
    <name evidence="3" type="ORF">NS355_15800</name>
</gene>
<dbReference type="PATRIC" id="fig|172044.3.peg.3713"/>
<reference evidence="3 4" key="1">
    <citation type="journal article" date="2016" name="Front. Microbiol.">
        <title>Genomic Resource of Rice Seed Associated Bacteria.</title>
        <authorList>
            <person name="Midha S."/>
            <person name="Bansal K."/>
            <person name="Sharma S."/>
            <person name="Kumar N."/>
            <person name="Patil P.P."/>
            <person name="Chaudhry V."/>
            <person name="Patil P.B."/>
        </authorList>
    </citation>
    <scope>NUCLEOTIDE SEQUENCE [LARGE SCALE GENOMIC DNA]</scope>
    <source>
        <strain evidence="3 4">NS355</strain>
    </source>
</reference>
<comment type="similarity">
    <text evidence="1 2">Belongs to the OprB family.</text>
</comment>
<dbReference type="AlphaFoldDB" id="A0A147ILM8"/>
<dbReference type="GO" id="GO:0015288">
    <property type="term" value="F:porin activity"/>
    <property type="evidence" value="ECO:0007669"/>
    <property type="project" value="InterPro"/>
</dbReference>
<dbReference type="PANTHER" id="PTHR37944:SF1">
    <property type="entry name" value="PORIN B"/>
    <property type="match status" value="1"/>
</dbReference>
<accession>A0A147ILM8</accession>
<evidence type="ECO:0000256" key="1">
    <source>
        <dbReference type="ARBA" id="ARBA00008769"/>
    </source>
</evidence>
<dbReference type="EMBL" id="LDTF01000099">
    <property type="protein sequence ID" value="KTT95961.1"/>
    <property type="molecule type" value="Genomic_DNA"/>
</dbReference>
<organism evidence="3 4">
    <name type="scientific">Sphingomonas yabuuchiae</name>
    <dbReference type="NCBI Taxonomy" id="172044"/>
    <lineage>
        <taxon>Bacteria</taxon>
        <taxon>Pseudomonadati</taxon>
        <taxon>Pseudomonadota</taxon>
        <taxon>Alphaproteobacteria</taxon>
        <taxon>Sphingomonadales</taxon>
        <taxon>Sphingomonadaceae</taxon>
        <taxon>Sphingomonas</taxon>
    </lineage>
</organism>
<sequence length="379" mass="40335">MAQQEEQRVETSGEVEEERTRAFSLRLLYKADLVGVAAGGRARGARFLDNADLMAGVDLDRAAGWEGASAYVGVLSNAGARPNDIAGTLQGVNNIEVGSPDAVLYQAWVQQRFAGDRGSILVGKYDLNSEFYANPSAAALIAPAFGIGSELAATGPNGPSIFPQTDLGIRVRLETKRHYVQAAVIRAPRGVADEDGPRSALFIAETGLRGRTAITIGGWTYSHRQQRIVPPGVTLGPDTAASHGLYALVEQDVVGQADTIGYWCAFLRAGLSDGFATPFADGMQIGVTGHGVLPLRPESLLSIGFATAGLSRAYRRSNPPGEPPLTRSESTIELTYSDRVARFLTLQPDVQYVLRPSGLPDAPGVVVLGLRAIVDWKIH</sequence>